<evidence type="ECO:0000313" key="2">
    <source>
        <dbReference type="EMBL" id="QOY87407.1"/>
    </source>
</evidence>
<proteinExistence type="predicted"/>
<keyword evidence="1" id="KW-0472">Membrane</keyword>
<feature type="transmembrane region" description="Helical" evidence="1">
    <location>
        <begin position="119"/>
        <end position="139"/>
    </location>
</feature>
<dbReference type="RefSeq" id="WP_194449076.1">
    <property type="nucleotide sequence ID" value="NZ_CP063849.1"/>
</dbReference>
<dbReference type="KEGG" id="pfer:IRI77_32375"/>
<name>A0A7S7NPI8_PALFE</name>
<evidence type="ECO:0000313" key="3">
    <source>
        <dbReference type="Proteomes" id="UP000593892"/>
    </source>
</evidence>
<evidence type="ECO:0000256" key="1">
    <source>
        <dbReference type="SAM" id="Phobius"/>
    </source>
</evidence>
<gene>
    <name evidence="2" type="ORF">IRI77_32375</name>
</gene>
<keyword evidence="1" id="KW-1133">Transmembrane helix</keyword>
<protein>
    <recommendedName>
        <fullName evidence="4">Glycerophosphoryl diester phosphodiesterase membrane domain-containing protein</fullName>
    </recommendedName>
</protein>
<accession>A0A7S7NPI8</accession>
<keyword evidence="1" id="KW-0812">Transmembrane</keyword>
<keyword evidence="3" id="KW-1185">Reference proteome</keyword>
<dbReference type="AlphaFoldDB" id="A0A7S7NPI8"/>
<feature type="transmembrane region" description="Helical" evidence="1">
    <location>
        <begin position="26"/>
        <end position="46"/>
    </location>
</feature>
<dbReference type="EMBL" id="CP063849">
    <property type="protein sequence ID" value="QOY87407.1"/>
    <property type="molecule type" value="Genomic_DNA"/>
</dbReference>
<feature type="transmembrane region" description="Helical" evidence="1">
    <location>
        <begin position="66"/>
        <end position="98"/>
    </location>
</feature>
<sequence length="283" mass="30379">MNGLELRPLSLGEILDRTFSLYRRQFLLFAGISAIPSAIVLVFELARSVLLPNPFVAGATVAQSPLAAAMWGLSAFVSYVLSSLSYTVAMAGIVYAVADLHLGRATSMAQSVRHVLSEFWSVVGIVWLNGLAVLLGVVLLVIPGIYFACRLLVCLPAGLIEKRGPGDSITRSKNLTSGFAGRSFIILLLYIVITYSLWIGMAILVAAGPGLVSKDPATMRLATILLQLGGFVIGSIATPILAIAISVFYFDLRVRKEGFDLQFMMNPDSERSTPSDRGLSLLP</sequence>
<organism evidence="2 3">
    <name type="scientific">Paludibaculum fermentans</name>
    <dbReference type="NCBI Taxonomy" id="1473598"/>
    <lineage>
        <taxon>Bacteria</taxon>
        <taxon>Pseudomonadati</taxon>
        <taxon>Acidobacteriota</taxon>
        <taxon>Terriglobia</taxon>
        <taxon>Bryobacterales</taxon>
        <taxon>Bryobacteraceae</taxon>
        <taxon>Paludibaculum</taxon>
    </lineage>
</organism>
<dbReference type="Proteomes" id="UP000593892">
    <property type="component" value="Chromosome"/>
</dbReference>
<feature type="transmembrane region" description="Helical" evidence="1">
    <location>
        <begin position="184"/>
        <end position="212"/>
    </location>
</feature>
<evidence type="ECO:0008006" key="4">
    <source>
        <dbReference type="Google" id="ProtNLM"/>
    </source>
</evidence>
<reference evidence="2 3" key="1">
    <citation type="submission" date="2020-10" db="EMBL/GenBank/DDBJ databases">
        <title>Complete genome sequence of Paludibaculum fermentans P105T, a facultatively anaerobic acidobacterium capable of dissimilatory Fe(III) reduction.</title>
        <authorList>
            <person name="Dedysh S.N."/>
            <person name="Beletsky A.V."/>
            <person name="Kulichevskaya I.S."/>
            <person name="Mardanov A.V."/>
            <person name="Ravin N.V."/>
        </authorList>
    </citation>
    <scope>NUCLEOTIDE SEQUENCE [LARGE SCALE GENOMIC DNA]</scope>
    <source>
        <strain evidence="2 3">P105</strain>
    </source>
</reference>
<feature type="transmembrane region" description="Helical" evidence="1">
    <location>
        <begin position="224"/>
        <end position="250"/>
    </location>
</feature>